<dbReference type="AlphaFoldDB" id="A0A6J4PHC7"/>
<sequence length="50" mass="5687">MPNWPSRTCSGTQVICWLSSTMRSRNAVTWTNQESTARRMSGLPQRQQCG</sequence>
<organism evidence="2">
    <name type="scientific">uncultured Pseudonocardia sp</name>
    <dbReference type="NCBI Taxonomy" id="211455"/>
    <lineage>
        <taxon>Bacteria</taxon>
        <taxon>Bacillati</taxon>
        <taxon>Actinomycetota</taxon>
        <taxon>Actinomycetes</taxon>
        <taxon>Pseudonocardiales</taxon>
        <taxon>Pseudonocardiaceae</taxon>
        <taxon>Pseudonocardia</taxon>
        <taxon>environmental samples</taxon>
    </lineage>
</organism>
<evidence type="ECO:0000313" key="2">
    <source>
        <dbReference type="EMBL" id="CAA9414756.1"/>
    </source>
</evidence>
<feature type="region of interest" description="Disordered" evidence="1">
    <location>
        <begin position="30"/>
        <end position="50"/>
    </location>
</feature>
<gene>
    <name evidence="2" type="ORF">AVDCRST_MAG66-2249</name>
</gene>
<evidence type="ECO:0000256" key="1">
    <source>
        <dbReference type="SAM" id="MobiDB-lite"/>
    </source>
</evidence>
<proteinExistence type="predicted"/>
<name>A0A6J4PHC7_9PSEU</name>
<accession>A0A6J4PHC7</accession>
<dbReference type="EMBL" id="CADCUS010000333">
    <property type="protein sequence ID" value="CAA9414756.1"/>
    <property type="molecule type" value="Genomic_DNA"/>
</dbReference>
<reference evidence="2" key="1">
    <citation type="submission" date="2020-02" db="EMBL/GenBank/DDBJ databases">
        <authorList>
            <person name="Meier V. D."/>
        </authorList>
    </citation>
    <scope>NUCLEOTIDE SEQUENCE</scope>
    <source>
        <strain evidence="2">AVDCRST_MAG66</strain>
    </source>
</reference>
<protein>
    <submittedName>
        <fullName evidence="2">Uncharacterized protein</fullName>
    </submittedName>
</protein>